<reference evidence="1 2" key="2">
    <citation type="journal article" date="2023" name="Mol. Biol. Evol.">
        <title>Genomics of Secondarily Temperate Adaptation in the Only Non-Antarctic Icefish.</title>
        <authorList>
            <person name="Rivera-Colon A.G."/>
            <person name="Rayamajhi N."/>
            <person name="Minhas B.F."/>
            <person name="Madrigal G."/>
            <person name="Bilyk K.T."/>
            <person name="Yoon V."/>
            <person name="Hune M."/>
            <person name="Gregory S."/>
            <person name="Cheng C.H.C."/>
            <person name="Catchen J.M."/>
        </authorList>
    </citation>
    <scope>NUCLEOTIDE SEQUENCE [LARGE SCALE GENOMIC DNA]</scope>
    <source>
        <strain evidence="1">JMC-PN-2008</strain>
    </source>
</reference>
<proteinExistence type="predicted"/>
<sequence length="85" mass="8955">MGGAAPLTCQEWGSGPTGAGISFDVSAGGARRLMAWAVTGTGVFVCQVLISHPRRNDPLGKLKFHWQNLNTPAWETRHPAGGLAN</sequence>
<organism evidence="1 2">
    <name type="scientific">Eleginops maclovinus</name>
    <name type="common">Patagonian blennie</name>
    <name type="synonym">Eleginus maclovinus</name>
    <dbReference type="NCBI Taxonomy" id="56733"/>
    <lineage>
        <taxon>Eukaryota</taxon>
        <taxon>Metazoa</taxon>
        <taxon>Chordata</taxon>
        <taxon>Craniata</taxon>
        <taxon>Vertebrata</taxon>
        <taxon>Euteleostomi</taxon>
        <taxon>Actinopterygii</taxon>
        <taxon>Neopterygii</taxon>
        <taxon>Teleostei</taxon>
        <taxon>Neoteleostei</taxon>
        <taxon>Acanthomorphata</taxon>
        <taxon>Eupercaria</taxon>
        <taxon>Perciformes</taxon>
        <taxon>Notothenioidei</taxon>
        <taxon>Eleginopidae</taxon>
        <taxon>Eleginops</taxon>
    </lineage>
</organism>
<dbReference type="AlphaFoldDB" id="A0AAN8ANM6"/>
<dbReference type="Proteomes" id="UP001346869">
    <property type="component" value="Unassembled WGS sequence"/>
</dbReference>
<protein>
    <submittedName>
        <fullName evidence="1">Uncharacterized protein</fullName>
    </submittedName>
</protein>
<comment type="caution">
    <text evidence="1">The sequence shown here is derived from an EMBL/GenBank/DDBJ whole genome shotgun (WGS) entry which is preliminary data.</text>
</comment>
<keyword evidence="2" id="KW-1185">Reference proteome</keyword>
<reference evidence="1 2" key="1">
    <citation type="journal article" date="2023" name="Genes (Basel)">
        <title>Chromosome-Level Genome Assembly and Circadian Gene Repertoire of the Patagonia Blennie Eleginops maclovinus-The Closest Ancestral Proxy of Antarctic Cryonotothenioids.</title>
        <authorList>
            <person name="Cheng C.C."/>
            <person name="Rivera-Colon A.G."/>
            <person name="Minhas B.F."/>
            <person name="Wilson L."/>
            <person name="Rayamajhi N."/>
            <person name="Vargas-Chacoff L."/>
            <person name="Catchen J.M."/>
        </authorList>
    </citation>
    <scope>NUCLEOTIDE SEQUENCE [LARGE SCALE GENOMIC DNA]</scope>
    <source>
        <strain evidence="1">JMC-PN-2008</strain>
    </source>
</reference>
<gene>
    <name evidence="1" type="ORF">PBY51_022909</name>
</gene>
<accession>A0AAN8ANM6</accession>
<name>A0AAN8ANM6_ELEMC</name>
<dbReference type="EMBL" id="JAUZQC010000013">
    <property type="protein sequence ID" value="KAK5861518.1"/>
    <property type="molecule type" value="Genomic_DNA"/>
</dbReference>
<evidence type="ECO:0000313" key="1">
    <source>
        <dbReference type="EMBL" id="KAK5861518.1"/>
    </source>
</evidence>
<evidence type="ECO:0000313" key="2">
    <source>
        <dbReference type="Proteomes" id="UP001346869"/>
    </source>
</evidence>